<keyword evidence="10" id="KW-0234">DNA repair</keyword>
<evidence type="ECO:0000256" key="11">
    <source>
        <dbReference type="ARBA" id="ARBA00023239"/>
    </source>
</evidence>
<dbReference type="AlphaFoldDB" id="A0A3B1BEV8"/>
<dbReference type="PROSITE" id="PS51068">
    <property type="entry name" value="FPG_CAT"/>
    <property type="match status" value="1"/>
</dbReference>
<evidence type="ECO:0000256" key="3">
    <source>
        <dbReference type="ARBA" id="ARBA00012720"/>
    </source>
</evidence>
<dbReference type="Pfam" id="PF01149">
    <property type="entry name" value="Fapy_DNA_glyco"/>
    <property type="match status" value="1"/>
</dbReference>
<evidence type="ECO:0000259" key="15">
    <source>
        <dbReference type="PROSITE" id="PS51068"/>
    </source>
</evidence>
<evidence type="ECO:0000256" key="7">
    <source>
        <dbReference type="ARBA" id="ARBA00022801"/>
    </source>
</evidence>
<dbReference type="Pfam" id="PF06827">
    <property type="entry name" value="zf-FPG_IleRS"/>
    <property type="match status" value="1"/>
</dbReference>
<evidence type="ECO:0000313" key="16">
    <source>
        <dbReference type="EMBL" id="VAX12961.1"/>
    </source>
</evidence>
<dbReference type="SUPFAM" id="SSF46946">
    <property type="entry name" value="S13-like H2TH domain"/>
    <property type="match status" value="1"/>
</dbReference>
<reference evidence="16" key="1">
    <citation type="submission" date="2018-06" db="EMBL/GenBank/DDBJ databases">
        <authorList>
            <person name="Zhirakovskaya E."/>
        </authorList>
    </citation>
    <scope>NUCLEOTIDE SEQUENCE</scope>
</reference>
<feature type="domain" description="Formamidopyrimidine-DNA glycosylase catalytic" evidence="15">
    <location>
        <begin position="2"/>
        <end position="150"/>
    </location>
</feature>
<dbReference type="EC" id="4.2.99.18" evidence="3"/>
<comment type="similarity">
    <text evidence="2">Belongs to the FPG family.</text>
</comment>
<keyword evidence="7" id="KW-0378">Hydrolase</keyword>
<evidence type="ECO:0000256" key="13">
    <source>
        <dbReference type="ARBA" id="ARBA00023295"/>
    </source>
</evidence>
<dbReference type="GO" id="GO:0140078">
    <property type="term" value="F:class I DNA-(apurinic or apyrimidinic site) endonuclease activity"/>
    <property type="evidence" value="ECO:0007669"/>
    <property type="project" value="UniProtKB-EC"/>
</dbReference>
<evidence type="ECO:0000256" key="12">
    <source>
        <dbReference type="ARBA" id="ARBA00023268"/>
    </source>
</evidence>
<keyword evidence="9" id="KW-0238">DNA-binding</keyword>
<evidence type="ECO:0000256" key="4">
    <source>
        <dbReference type="ARBA" id="ARBA00022723"/>
    </source>
</evidence>
<dbReference type="Gene3D" id="1.10.8.50">
    <property type="match status" value="1"/>
</dbReference>
<gene>
    <name evidence="16" type="ORF">MNBD_GAMMA24-2050</name>
</gene>
<keyword evidence="12" id="KW-0511">Multifunctional enzyme</keyword>
<evidence type="ECO:0000256" key="6">
    <source>
        <dbReference type="ARBA" id="ARBA00022771"/>
    </source>
</evidence>
<dbReference type="PROSITE" id="PS51066">
    <property type="entry name" value="ZF_FPG_2"/>
    <property type="match status" value="1"/>
</dbReference>
<sequence length="275" mass="31379">MPEGPEIKRLADDLAAAIKGRKVEHVYFAFRHLQGFSEQLAGTKVQAVTSRSKAILTRFDNGLSIYSHNQLYGRWLILPLAAYPDSSRSLRLALHTRETMALLYSASEIEVINSSALNQHPYLSRLGIELLDQNTRLDDIISRFEERRFQRRKLMGLLQDQHFISGMGNYLCCEVLHVCGIHPGMRLDDLDRPKRQRLAKKCLKLTWQAYRNGGITNLITRAEKLRKAGRAFEDYRFHVYRRAGLPCYKCGTSIVKGKFSGKTGYLCPTCQISGK</sequence>
<evidence type="ECO:0000256" key="8">
    <source>
        <dbReference type="ARBA" id="ARBA00022833"/>
    </source>
</evidence>
<dbReference type="SUPFAM" id="SSF57716">
    <property type="entry name" value="Glucocorticoid receptor-like (DNA-binding domain)"/>
    <property type="match status" value="1"/>
</dbReference>
<dbReference type="SMART" id="SM01232">
    <property type="entry name" value="H2TH"/>
    <property type="match status" value="1"/>
</dbReference>
<evidence type="ECO:0000256" key="5">
    <source>
        <dbReference type="ARBA" id="ARBA00022763"/>
    </source>
</evidence>
<dbReference type="InterPro" id="IPR035937">
    <property type="entry name" value="FPG_N"/>
</dbReference>
<dbReference type="GO" id="GO:0003684">
    <property type="term" value="F:damaged DNA binding"/>
    <property type="evidence" value="ECO:0007669"/>
    <property type="project" value="InterPro"/>
</dbReference>
<keyword evidence="8" id="KW-0862">Zinc</keyword>
<dbReference type="InterPro" id="IPR000214">
    <property type="entry name" value="Znf_DNA_glyclase/AP_lyase"/>
</dbReference>
<proteinExistence type="inferred from homology"/>
<dbReference type="InterPro" id="IPR015886">
    <property type="entry name" value="H2TH_FPG"/>
</dbReference>
<protein>
    <recommendedName>
        <fullName evidence="3">DNA-(apurinic or apyrimidinic site) lyase</fullName>
        <ecNumber evidence="3">4.2.99.18</ecNumber>
    </recommendedName>
</protein>
<dbReference type="EMBL" id="UOFZ01000076">
    <property type="protein sequence ID" value="VAX12961.1"/>
    <property type="molecule type" value="Genomic_DNA"/>
</dbReference>
<dbReference type="InterPro" id="IPR010979">
    <property type="entry name" value="Ribosomal_uS13-like_H2TH"/>
</dbReference>
<keyword evidence="4" id="KW-0479">Metal-binding</keyword>
<evidence type="ECO:0000256" key="9">
    <source>
        <dbReference type="ARBA" id="ARBA00023125"/>
    </source>
</evidence>
<keyword evidence="6" id="KW-0863">Zinc-finger</keyword>
<dbReference type="GO" id="GO:0008270">
    <property type="term" value="F:zinc ion binding"/>
    <property type="evidence" value="ECO:0007669"/>
    <property type="project" value="UniProtKB-KW"/>
</dbReference>
<dbReference type="InterPro" id="IPR012319">
    <property type="entry name" value="FPG_cat"/>
</dbReference>
<evidence type="ECO:0000256" key="2">
    <source>
        <dbReference type="ARBA" id="ARBA00009409"/>
    </source>
</evidence>
<keyword evidence="11" id="KW-0456">Lyase</keyword>
<dbReference type="InterPro" id="IPR010663">
    <property type="entry name" value="Znf_FPG/IleRS"/>
</dbReference>
<feature type="domain" description="FPG-type" evidence="14">
    <location>
        <begin position="238"/>
        <end position="272"/>
    </location>
</feature>
<dbReference type="Gene3D" id="3.20.190.10">
    <property type="entry name" value="MutM-like, N-terminal"/>
    <property type="match status" value="1"/>
</dbReference>
<organism evidence="16">
    <name type="scientific">hydrothermal vent metagenome</name>
    <dbReference type="NCBI Taxonomy" id="652676"/>
    <lineage>
        <taxon>unclassified sequences</taxon>
        <taxon>metagenomes</taxon>
        <taxon>ecological metagenomes</taxon>
    </lineage>
</organism>
<dbReference type="GO" id="GO:0006284">
    <property type="term" value="P:base-excision repair"/>
    <property type="evidence" value="ECO:0007669"/>
    <property type="project" value="InterPro"/>
</dbReference>
<keyword evidence="13" id="KW-0326">Glycosidase</keyword>
<comment type="cofactor">
    <cofactor evidence="1">
        <name>Zn(2+)</name>
        <dbReference type="ChEBI" id="CHEBI:29105"/>
    </cofactor>
</comment>
<dbReference type="NCBIfam" id="NF007763">
    <property type="entry name" value="PRK10445.1"/>
    <property type="match status" value="1"/>
</dbReference>
<evidence type="ECO:0000259" key="14">
    <source>
        <dbReference type="PROSITE" id="PS51066"/>
    </source>
</evidence>
<keyword evidence="16" id="KW-0540">Nuclease</keyword>
<name>A0A3B1BEV8_9ZZZZ</name>
<evidence type="ECO:0000256" key="1">
    <source>
        <dbReference type="ARBA" id="ARBA00001947"/>
    </source>
</evidence>
<dbReference type="SUPFAM" id="SSF81624">
    <property type="entry name" value="N-terminal domain of MutM-like DNA repair proteins"/>
    <property type="match status" value="1"/>
</dbReference>
<accession>A0A3B1BEV8</accession>
<evidence type="ECO:0000256" key="10">
    <source>
        <dbReference type="ARBA" id="ARBA00023204"/>
    </source>
</evidence>
<dbReference type="GO" id="GO:0000703">
    <property type="term" value="F:oxidized pyrimidine nucleobase lesion DNA N-glycosylase activity"/>
    <property type="evidence" value="ECO:0007669"/>
    <property type="project" value="TreeGrafter"/>
</dbReference>
<dbReference type="PANTHER" id="PTHR42697:SF1">
    <property type="entry name" value="ENDONUCLEASE 8"/>
    <property type="match status" value="1"/>
</dbReference>
<keyword evidence="5" id="KW-0227">DNA damage</keyword>
<dbReference type="SMART" id="SM00898">
    <property type="entry name" value="Fapy_DNA_glyco"/>
    <property type="match status" value="1"/>
</dbReference>
<dbReference type="PANTHER" id="PTHR42697">
    <property type="entry name" value="ENDONUCLEASE 8"/>
    <property type="match status" value="1"/>
</dbReference>
<keyword evidence="16" id="KW-0255">Endonuclease</keyword>